<dbReference type="Gene3D" id="3.40.50.1820">
    <property type="entry name" value="alpha/beta hydrolase"/>
    <property type="match status" value="1"/>
</dbReference>
<dbReference type="Pfam" id="PF00756">
    <property type="entry name" value="Esterase"/>
    <property type="match status" value="1"/>
</dbReference>
<dbReference type="SUPFAM" id="SSF53474">
    <property type="entry name" value="alpha/beta-Hydrolases"/>
    <property type="match status" value="1"/>
</dbReference>
<evidence type="ECO:0000313" key="2">
    <source>
        <dbReference type="EMBL" id="APX24095.1"/>
    </source>
</evidence>
<dbReference type="InterPro" id="IPR000801">
    <property type="entry name" value="Esterase-like"/>
</dbReference>
<gene>
    <name evidence="2" type="ORF">Ga0080559_TMP3299</name>
</gene>
<dbReference type="InterPro" id="IPR029058">
    <property type="entry name" value="AB_hydrolase_fold"/>
</dbReference>
<feature type="signal peptide" evidence="1">
    <location>
        <begin position="1"/>
        <end position="27"/>
    </location>
</feature>
<accession>A0A1U7D7Q1</accession>
<name>A0A1U7D7Q1_9RHOB</name>
<organism evidence="2 3">
    <name type="scientific">Salipiger profundus</name>
    <dbReference type="NCBI Taxonomy" id="1229727"/>
    <lineage>
        <taxon>Bacteria</taxon>
        <taxon>Pseudomonadati</taxon>
        <taxon>Pseudomonadota</taxon>
        <taxon>Alphaproteobacteria</taxon>
        <taxon>Rhodobacterales</taxon>
        <taxon>Roseobacteraceae</taxon>
        <taxon>Salipiger</taxon>
    </lineage>
</organism>
<evidence type="ECO:0000313" key="3">
    <source>
        <dbReference type="Proteomes" id="UP000186559"/>
    </source>
</evidence>
<evidence type="ECO:0000256" key="1">
    <source>
        <dbReference type="SAM" id="SignalP"/>
    </source>
</evidence>
<proteinExistence type="predicted"/>
<dbReference type="KEGG" id="tpro:Ga0080559_TMP3299"/>
<dbReference type="Proteomes" id="UP000186559">
    <property type="component" value="Chromosome"/>
</dbReference>
<reference evidence="2 3" key="1">
    <citation type="submission" date="2016-03" db="EMBL/GenBank/DDBJ databases">
        <title>Deep-sea bacteria in the southern Pacific.</title>
        <authorList>
            <person name="Tang K."/>
        </authorList>
    </citation>
    <scope>NUCLEOTIDE SEQUENCE [LARGE SCALE GENOMIC DNA]</scope>
    <source>
        <strain evidence="2 3">JLT2016</strain>
    </source>
</reference>
<dbReference type="InterPro" id="IPR050583">
    <property type="entry name" value="Mycobacterial_A85_antigen"/>
</dbReference>
<keyword evidence="1" id="KW-0732">Signal</keyword>
<dbReference type="OrthoDB" id="9803578at2"/>
<dbReference type="AlphaFoldDB" id="A0A1U7D7Q1"/>
<sequence precursor="true">MKRHRIAALVTASTLLLSLALPAMTNAEVRFDNAVGSDTLGRPVRYALYLPPGYDEDSRDYPIVYLLHGGGTGQPADWFTLAGIDQLFDRLITEGEIRPFIAVAPDGRRDESNAVATYFLDDADAETRWETMFFDDFIPAVETRYRALGGGEARAALGISMGAVAATVYQLHAPSRFAGIAALSPAFRSDTQLLGLSPDAYRSRYGGLLGEGLEGDARLNDAWEALRPETLVAQTDGARFRRVPRFYFDIGADDPFFEGAADLHLSLRDAGILHRFRVTEGGHDWPFWRGALEDAVLHLDAVLTRDYGE</sequence>
<dbReference type="PANTHER" id="PTHR48098">
    <property type="entry name" value="ENTEROCHELIN ESTERASE-RELATED"/>
    <property type="match status" value="1"/>
</dbReference>
<protein>
    <submittedName>
        <fullName evidence="2">Putative esterase</fullName>
    </submittedName>
</protein>
<dbReference type="RefSeq" id="WP_076624030.1">
    <property type="nucleotide sequence ID" value="NZ_BMEW01000001.1"/>
</dbReference>
<dbReference type="STRING" id="1229727.Ga0080559_TMP3299"/>
<dbReference type="EMBL" id="CP014796">
    <property type="protein sequence ID" value="APX24095.1"/>
    <property type="molecule type" value="Genomic_DNA"/>
</dbReference>
<keyword evidence="3" id="KW-1185">Reference proteome</keyword>
<feature type="chain" id="PRO_5010551205" evidence="1">
    <location>
        <begin position="28"/>
        <end position="309"/>
    </location>
</feature>